<organism evidence="1">
    <name type="scientific">marine sediment metagenome</name>
    <dbReference type="NCBI Taxonomy" id="412755"/>
    <lineage>
        <taxon>unclassified sequences</taxon>
        <taxon>metagenomes</taxon>
        <taxon>ecological metagenomes</taxon>
    </lineage>
</organism>
<protein>
    <submittedName>
        <fullName evidence="1">Uncharacterized protein</fullName>
    </submittedName>
</protein>
<sequence length="31" mass="3654">EATRDALGDRFVGYMLWSPTNIYTEDALRYE</sequence>
<reference evidence="1" key="1">
    <citation type="journal article" date="2015" name="Nature">
        <title>Complex archaea that bridge the gap between prokaryotes and eukaryotes.</title>
        <authorList>
            <person name="Spang A."/>
            <person name="Saw J.H."/>
            <person name="Jorgensen S.L."/>
            <person name="Zaremba-Niedzwiedzka K."/>
            <person name="Martijn J."/>
            <person name="Lind A.E."/>
            <person name="van Eijk R."/>
            <person name="Schleper C."/>
            <person name="Guy L."/>
            <person name="Ettema T.J."/>
        </authorList>
    </citation>
    <scope>NUCLEOTIDE SEQUENCE</scope>
</reference>
<proteinExistence type="predicted"/>
<gene>
    <name evidence="1" type="ORF">LCGC14_2276560</name>
</gene>
<name>A0A0F9CVG1_9ZZZZ</name>
<evidence type="ECO:0000313" key="1">
    <source>
        <dbReference type="EMBL" id="KKL53328.1"/>
    </source>
</evidence>
<dbReference type="EMBL" id="LAZR01031585">
    <property type="protein sequence ID" value="KKL53328.1"/>
    <property type="molecule type" value="Genomic_DNA"/>
</dbReference>
<dbReference type="AlphaFoldDB" id="A0A0F9CVG1"/>
<accession>A0A0F9CVG1</accession>
<feature type="non-terminal residue" evidence="1">
    <location>
        <position position="1"/>
    </location>
</feature>
<comment type="caution">
    <text evidence="1">The sequence shown here is derived from an EMBL/GenBank/DDBJ whole genome shotgun (WGS) entry which is preliminary data.</text>
</comment>